<evidence type="ECO:0008006" key="3">
    <source>
        <dbReference type="Google" id="ProtNLM"/>
    </source>
</evidence>
<dbReference type="EMBL" id="JAUSUG010000014">
    <property type="protein sequence ID" value="MDQ0256081.1"/>
    <property type="molecule type" value="Genomic_DNA"/>
</dbReference>
<reference evidence="1 2" key="1">
    <citation type="submission" date="2023-07" db="EMBL/GenBank/DDBJ databases">
        <title>Genomic Encyclopedia of Type Strains, Phase IV (KMG-IV): sequencing the most valuable type-strain genomes for metagenomic binning, comparative biology and taxonomic classification.</title>
        <authorList>
            <person name="Goeker M."/>
        </authorList>
    </citation>
    <scope>NUCLEOTIDE SEQUENCE [LARGE SCALE GENOMIC DNA]</scope>
    <source>
        <strain evidence="1 2">DSM 9768</strain>
    </source>
</reference>
<evidence type="ECO:0000313" key="1">
    <source>
        <dbReference type="EMBL" id="MDQ0256081.1"/>
    </source>
</evidence>
<gene>
    <name evidence="1" type="ORF">J2S74_003480</name>
</gene>
<organism evidence="1 2">
    <name type="scientific">Evansella vedderi</name>
    <dbReference type="NCBI Taxonomy" id="38282"/>
    <lineage>
        <taxon>Bacteria</taxon>
        <taxon>Bacillati</taxon>
        <taxon>Bacillota</taxon>
        <taxon>Bacilli</taxon>
        <taxon>Bacillales</taxon>
        <taxon>Bacillaceae</taxon>
        <taxon>Evansella</taxon>
    </lineage>
</organism>
<evidence type="ECO:0000313" key="2">
    <source>
        <dbReference type="Proteomes" id="UP001230005"/>
    </source>
</evidence>
<accession>A0ABT9ZXW1</accession>
<sequence>MNRRWWIPIILVLFLLVPAGWYVLGGDNLSADDRAAANHSIEYVAKEYSLEEKNLEIETVNYWEEEDRYAIRLIHINDNKQYEIALRLDDDREVAFMLDVTGQFDEFGLAYCH</sequence>
<proteinExistence type="predicted"/>
<dbReference type="RefSeq" id="WP_307327655.1">
    <property type="nucleotide sequence ID" value="NZ_JAUSUG010000014.1"/>
</dbReference>
<name>A0ABT9ZXW1_9BACI</name>
<protein>
    <recommendedName>
        <fullName evidence="3">PepSY domain-containing protein</fullName>
    </recommendedName>
</protein>
<comment type="caution">
    <text evidence="1">The sequence shown here is derived from an EMBL/GenBank/DDBJ whole genome shotgun (WGS) entry which is preliminary data.</text>
</comment>
<dbReference type="Proteomes" id="UP001230005">
    <property type="component" value="Unassembled WGS sequence"/>
</dbReference>
<keyword evidence="2" id="KW-1185">Reference proteome</keyword>